<evidence type="ECO:0000313" key="2">
    <source>
        <dbReference type="EMBL" id="CAG8728461.1"/>
    </source>
</evidence>
<protein>
    <submittedName>
        <fullName evidence="2">7544_t:CDS:1</fullName>
    </submittedName>
</protein>
<feature type="transmembrane region" description="Helical" evidence="1">
    <location>
        <begin position="12"/>
        <end position="34"/>
    </location>
</feature>
<keyword evidence="1" id="KW-0812">Transmembrane</keyword>
<evidence type="ECO:0000313" key="3">
    <source>
        <dbReference type="Proteomes" id="UP000789342"/>
    </source>
</evidence>
<feature type="non-terminal residue" evidence="2">
    <location>
        <position position="119"/>
    </location>
</feature>
<comment type="caution">
    <text evidence="2">The sequence shown here is derived from an EMBL/GenBank/DDBJ whole genome shotgun (WGS) entry which is preliminary data.</text>
</comment>
<dbReference type="OrthoDB" id="2139606at2759"/>
<accession>A0A9N9IAB0</accession>
<dbReference type="AlphaFoldDB" id="A0A9N9IAB0"/>
<keyword evidence="1" id="KW-0472">Membrane</keyword>
<dbReference type="EMBL" id="CAJVPV010025232">
    <property type="protein sequence ID" value="CAG8728461.1"/>
    <property type="molecule type" value="Genomic_DNA"/>
</dbReference>
<reference evidence="2" key="1">
    <citation type="submission" date="2021-06" db="EMBL/GenBank/DDBJ databases">
        <authorList>
            <person name="Kallberg Y."/>
            <person name="Tangrot J."/>
            <person name="Rosling A."/>
        </authorList>
    </citation>
    <scope>NUCLEOTIDE SEQUENCE</scope>
    <source>
        <strain evidence="2">CL551</strain>
    </source>
</reference>
<organism evidence="2 3">
    <name type="scientific">Acaulospora morrowiae</name>
    <dbReference type="NCBI Taxonomy" id="94023"/>
    <lineage>
        <taxon>Eukaryota</taxon>
        <taxon>Fungi</taxon>
        <taxon>Fungi incertae sedis</taxon>
        <taxon>Mucoromycota</taxon>
        <taxon>Glomeromycotina</taxon>
        <taxon>Glomeromycetes</taxon>
        <taxon>Diversisporales</taxon>
        <taxon>Acaulosporaceae</taxon>
        <taxon>Acaulospora</taxon>
    </lineage>
</organism>
<keyword evidence="1" id="KW-1133">Transmembrane helix</keyword>
<evidence type="ECO:0000256" key="1">
    <source>
        <dbReference type="SAM" id="Phobius"/>
    </source>
</evidence>
<dbReference type="Proteomes" id="UP000789342">
    <property type="component" value="Unassembled WGS sequence"/>
</dbReference>
<name>A0A9N9IAB0_9GLOM</name>
<proteinExistence type="predicted"/>
<keyword evidence="3" id="KW-1185">Reference proteome</keyword>
<gene>
    <name evidence="2" type="ORF">AMORRO_LOCUS13834</name>
</gene>
<feature type="non-terminal residue" evidence="2">
    <location>
        <position position="1"/>
    </location>
</feature>
<sequence length="119" mass="13653">MVFKHSQIYATRYKVLFSILLLHLAFFSSFLYYFPYKCDVNIKPVSEESSAPLAPPPPLPMDDTYIKPPPGVDTNVTVFLGILTVYEKTEIRNYLRNMYKHSNTALARYLGVQESPITV</sequence>